<keyword evidence="3 6" id="KW-0820">tRNA-binding</keyword>
<dbReference type="SUPFAM" id="SSF50249">
    <property type="entry name" value="Nucleic acid-binding proteins"/>
    <property type="match status" value="1"/>
</dbReference>
<dbReference type="PANTHER" id="PTHR11586:SF33">
    <property type="entry name" value="AMINOACYL TRNA SYNTHASE COMPLEX-INTERACTING MULTIFUNCTIONAL PROTEIN 1"/>
    <property type="match status" value="1"/>
</dbReference>
<evidence type="ECO:0000256" key="3">
    <source>
        <dbReference type="ARBA" id="ARBA00022555"/>
    </source>
</evidence>
<dbReference type="AlphaFoldDB" id="A0AAJ7FLT1"/>
<organism evidence="10 11">
    <name type="scientific">Cephus cinctus</name>
    <name type="common">Wheat stem sawfly</name>
    <dbReference type="NCBI Taxonomy" id="211228"/>
    <lineage>
        <taxon>Eukaryota</taxon>
        <taxon>Metazoa</taxon>
        <taxon>Ecdysozoa</taxon>
        <taxon>Arthropoda</taxon>
        <taxon>Hexapoda</taxon>
        <taxon>Insecta</taxon>
        <taxon>Pterygota</taxon>
        <taxon>Neoptera</taxon>
        <taxon>Endopterygota</taxon>
        <taxon>Hymenoptera</taxon>
        <taxon>Cephoidea</taxon>
        <taxon>Cephidae</taxon>
        <taxon>Cephus</taxon>
    </lineage>
</organism>
<dbReference type="InterPro" id="IPR051270">
    <property type="entry name" value="Tyrosine-tRNA_ligase_regulator"/>
</dbReference>
<keyword evidence="4 6" id="KW-0694">RNA-binding</keyword>
<evidence type="ECO:0000256" key="6">
    <source>
        <dbReference type="PROSITE-ProRule" id="PRU00209"/>
    </source>
</evidence>
<dbReference type="InterPro" id="IPR002547">
    <property type="entry name" value="tRNA-bd_dom"/>
</dbReference>
<protein>
    <submittedName>
        <fullName evidence="11">Aminoacyl tRNA synthase complex-interacting multifunctional protein 1</fullName>
    </submittedName>
</protein>
<evidence type="ECO:0000256" key="1">
    <source>
        <dbReference type="ARBA" id="ARBA00004496"/>
    </source>
</evidence>
<keyword evidence="10" id="KW-1185">Reference proteome</keyword>
<name>A0AAJ7FLT1_CEPCN</name>
<gene>
    <name evidence="11" type="primary">LOC107269135</name>
</gene>
<dbReference type="PROSITE" id="PS50886">
    <property type="entry name" value="TRBD"/>
    <property type="match status" value="1"/>
</dbReference>
<evidence type="ECO:0000256" key="5">
    <source>
        <dbReference type="ARBA" id="ARBA00022917"/>
    </source>
</evidence>
<feature type="region of interest" description="Disordered" evidence="8">
    <location>
        <begin position="106"/>
        <end position="153"/>
    </location>
</feature>
<evidence type="ECO:0000313" key="10">
    <source>
        <dbReference type="Proteomes" id="UP000694920"/>
    </source>
</evidence>
<dbReference type="CTD" id="9255"/>
<evidence type="ECO:0000256" key="8">
    <source>
        <dbReference type="SAM" id="MobiDB-lite"/>
    </source>
</evidence>
<dbReference type="PANTHER" id="PTHR11586">
    <property type="entry name" value="TRNA-AMINOACYLATION COFACTOR ARC1 FAMILY MEMBER"/>
    <property type="match status" value="1"/>
</dbReference>
<evidence type="ECO:0000256" key="4">
    <source>
        <dbReference type="ARBA" id="ARBA00022884"/>
    </source>
</evidence>
<dbReference type="FunFam" id="2.40.50.140:FF:000047">
    <property type="entry name" value="tyrosine--tRNA ligase, cytoplasmic isoform X2"/>
    <property type="match status" value="1"/>
</dbReference>
<dbReference type="InterPro" id="IPR012340">
    <property type="entry name" value="NA-bd_OB-fold"/>
</dbReference>
<dbReference type="Gene3D" id="2.40.50.140">
    <property type="entry name" value="Nucleic acid-binding proteins"/>
    <property type="match status" value="1"/>
</dbReference>
<dbReference type="GO" id="GO:0006412">
    <property type="term" value="P:translation"/>
    <property type="evidence" value="ECO:0007669"/>
    <property type="project" value="UniProtKB-KW"/>
</dbReference>
<accession>A0AAJ7FLT1</accession>
<dbReference type="KEGG" id="ccin:107269135"/>
<dbReference type="CDD" id="cd02799">
    <property type="entry name" value="tRNA_bind_EMAP-II_like"/>
    <property type="match status" value="1"/>
</dbReference>
<dbReference type="Proteomes" id="UP000694920">
    <property type="component" value="Unplaced"/>
</dbReference>
<dbReference type="GO" id="GO:0005737">
    <property type="term" value="C:cytoplasm"/>
    <property type="evidence" value="ECO:0007669"/>
    <property type="project" value="UniProtKB-SubCell"/>
</dbReference>
<reference evidence="11" key="1">
    <citation type="submission" date="2025-08" db="UniProtKB">
        <authorList>
            <consortium name="RefSeq"/>
        </authorList>
    </citation>
    <scope>IDENTIFICATION</scope>
</reference>
<evidence type="ECO:0000256" key="7">
    <source>
        <dbReference type="SAM" id="Coils"/>
    </source>
</evidence>
<feature type="coiled-coil region" evidence="7">
    <location>
        <begin position="35"/>
        <end position="92"/>
    </location>
</feature>
<keyword evidence="5" id="KW-0648">Protein biosynthesis</keyword>
<keyword evidence="2" id="KW-0963">Cytoplasm</keyword>
<evidence type="ECO:0000313" key="11">
    <source>
        <dbReference type="RefSeq" id="XP_015598147.1"/>
    </source>
</evidence>
<evidence type="ECO:0000256" key="2">
    <source>
        <dbReference type="ARBA" id="ARBA00022490"/>
    </source>
</evidence>
<sequence>MRNFSRLIQSFFSKEYIFNRLKTSIKSKMASAEVIRRLESKAAAAEQIIIQLKNQVEEIKSRNVQKDLTLENEKLRNEIKRYRNELIRLETLQGIKQVPIPDKDVVPVKPSETPVEPVISEKSLPQTLPQKKEAKTKKEKAPANEKKPSNTKVVEEPPIDVGRLDFKVGKIVNVKKHPDADSLYVEEIDIGEGKNRTVVSGLVKHVPIEEMQNRLVVVLCNLKPAKMRGITSEAMVMCASSPEAVEILIPPAGAVPGDLVHVEGYPRVPDNILNPKKKIFETCAPDLKTDDQKQAVYKGVPLSIPGKGPIVSSTLTGVQVK</sequence>
<dbReference type="RefSeq" id="XP_015598147.1">
    <property type="nucleotide sequence ID" value="XM_015742661.2"/>
</dbReference>
<dbReference type="Pfam" id="PF01588">
    <property type="entry name" value="tRNA_bind"/>
    <property type="match status" value="1"/>
</dbReference>
<keyword evidence="7" id="KW-0175">Coiled coil</keyword>
<feature type="compositionally biased region" description="Basic and acidic residues" evidence="8">
    <location>
        <begin position="139"/>
        <end position="148"/>
    </location>
</feature>
<evidence type="ECO:0000259" key="9">
    <source>
        <dbReference type="PROSITE" id="PS50886"/>
    </source>
</evidence>
<proteinExistence type="predicted"/>
<feature type="domain" description="TRNA-binding" evidence="9">
    <location>
        <begin position="160"/>
        <end position="261"/>
    </location>
</feature>
<dbReference type="GO" id="GO:0000049">
    <property type="term" value="F:tRNA binding"/>
    <property type="evidence" value="ECO:0007669"/>
    <property type="project" value="UniProtKB-UniRule"/>
</dbReference>
<dbReference type="GeneID" id="107269135"/>
<comment type="subcellular location">
    <subcellularLocation>
        <location evidence="1">Cytoplasm</location>
    </subcellularLocation>
</comment>